<protein>
    <submittedName>
        <fullName evidence="3">Uncharacterized protein</fullName>
    </submittedName>
</protein>
<feature type="compositionally biased region" description="Low complexity" evidence="1">
    <location>
        <begin position="105"/>
        <end position="148"/>
    </location>
</feature>
<sequence>MLYNKKQFRKANDKKVLHKIGKHWVTVSVAMLAMLGVGAAINTGSVSHVETATAEAQPSIEKQAKALLGNLEIHAAHADATNSQSNSANQQAKAPASATDKELQSVSNSALNNVSSASSSAPKSVSSSAYAKSSNDSTSNTKSNNVSDGGKPATNSDNTPDNLTNKDEAWKKQGVVSNKPNAAMQKYLNSPAGKAGAEVLSSEVNQVKKHAGENGSQSNATMNTFNVPNNNKAWNYVMNRQNLSAQVSDSIYLTYKGKVVPAYYNNNALYDSKGSSDDPDKGANKFISLLTAIENVEVSDINELLPSGDTVTSDAINKEQSNNTNLQSALGDLSDGNTYPYNYGQLNITIPLATYNNAPKPPKTKVPSDKDFINYVDQSGNVIMPLYKQSDGGPINKSDAALKMAFNNGELATLLDDMNTFNSSDPKPAFSSEIKTLQDAGVFPKNYTTTASDLNNAISKLHIKSISNSGYIDLNPISFGSIKVNIPVFKTYTGTVTFKDVTNDDKVLTGSTSDTQTFSDLPSDTSNGTNVNVTLPKGYVLSNNPKKNQTTVNFTSNTKIKPLR</sequence>
<feature type="compositionally biased region" description="Polar residues" evidence="1">
    <location>
        <begin position="153"/>
        <end position="163"/>
    </location>
</feature>
<reference evidence="4" key="1">
    <citation type="submission" date="2018-12" db="EMBL/GenBank/DDBJ databases">
        <title>A new species of lactobacillus.</title>
        <authorList>
            <person name="Jian Y."/>
            <person name="Xin L."/>
            <person name="Hong Z.J."/>
            <person name="Ming L.Z."/>
            <person name="Hong X.Z."/>
        </authorList>
    </citation>
    <scope>NUCLEOTIDE SEQUENCE [LARGE SCALE GENOMIC DNA]</scope>
    <source>
        <strain evidence="4">HSLZ-75</strain>
    </source>
</reference>
<accession>A0A4P6ZLM0</accession>
<keyword evidence="2" id="KW-0472">Membrane</keyword>
<proteinExistence type="predicted"/>
<name>A0A4P6ZLM0_9LACO</name>
<evidence type="ECO:0000313" key="3">
    <source>
        <dbReference type="EMBL" id="QBP18483.1"/>
    </source>
</evidence>
<dbReference type="RefSeq" id="WP_133442042.1">
    <property type="nucleotide sequence ID" value="NZ_CP034726.1"/>
</dbReference>
<evidence type="ECO:0000256" key="2">
    <source>
        <dbReference type="SAM" id="Phobius"/>
    </source>
</evidence>
<dbReference type="Proteomes" id="UP000294321">
    <property type="component" value="Chromosome"/>
</dbReference>
<keyword evidence="2" id="KW-1133">Transmembrane helix</keyword>
<dbReference type="AlphaFoldDB" id="A0A4P6ZLM0"/>
<evidence type="ECO:0000256" key="1">
    <source>
        <dbReference type="SAM" id="MobiDB-lite"/>
    </source>
</evidence>
<keyword evidence="4" id="KW-1185">Reference proteome</keyword>
<dbReference type="OrthoDB" id="2282350at2"/>
<dbReference type="EMBL" id="CP034726">
    <property type="protein sequence ID" value="QBP18483.1"/>
    <property type="molecule type" value="Genomic_DNA"/>
</dbReference>
<organism evidence="3 4">
    <name type="scientific">Acetilactobacillus jinshanensis</name>
    <dbReference type="NCBI Taxonomy" id="1720083"/>
    <lineage>
        <taxon>Bacteria</taxon>
        <taxon>Bacillati</taxon>
        <taxon>Bacillota</taxon>
        <taxon>Bacilli</taxon>
        <taxon>Lactobacillales</taxon>
        <taxon>Lactobacillaceae</taxon>
        <taxon>Acetilactobacillus</taxon>
    </lineage>
</organism>
<gene>
    <name evidence="3" type="ORF">ELX58_04895</name>
</gene>
<evidence type="ECO:0000313" key="4">
    <source>
        <dbReference type="Proteomes" id="UP000294321"/>
    </source>
</evidence>
<keyword evidence="2" id="KW-0812">Transmembrane</keyword>
<feature type="transmembrane region" description="Helical" evidence="2">
    <location>
        <begin position="21"/>
        <end position="41"/>
    </location>
</feature>
<feature type="region of interest" description="Disordered" evidence="1">
    <location>
        <begin position="79"/>
        <end position="168"/>
    </location>
</feature>
<dbReference type="KEGG" id="lji:ELX58_04895"/>
<feature type="compositionally biased region" description="Polar residues" evidence="1">
    <location>
        <begin position="80"/>
        <end position="92"/>
    </location>
</feature>